<evidence type="ECO:0000313" key="11">
    <source>
        <dbReference type="EMBL" id="KJF39512.1"/>
    </source>
</evidence>
<evidence type="ECO:0000313" key="20">
    <source>
        <dbReference type="Proteomes" id="UP000472755"/>
    </source>
</evidence>
<feature type="transmembrane region" description="Helical" evidence="10">
    <location>
        <begin position="176"/>
        <end position="193"/>
    </location>
</feature>
<dbReference type="Proteomes" id="UP000472755">
    <property type="component" value="Unassembled WGS sequence"/>
</dbReference>
<accession>A0A0D8IXV4</accession>
<keyword evidence="4 10" id="KW-0812">Transmembrane</keyword>
<proteinExistence type="inferred from homology"/>
<evidence type="ECO:0000256" key="8">
    <source>
        <dbReference type="ARBA" id="ARBA00023209"/>
    </source>
</evidence>
<dbReference type="GO" id="GO:0043772">
    <property type="term" value="F:acyl-phosphate glycerol-3-phosphate acyltransferase activity"/>
    <property type="evidence" value="ECO:0007669"/>
    <property type="project" value="UniProtKB-UniRule"/>
</dbReference>
<keyword evidence="3 10" id="KW-0808">Transferase</keyword>
<keyword evidence="2 10" id="KW-0444">Lipid biosynthesis</keyword>
<dbReference type="EC" id="2.3.1.275" evidence="10"/>
<comment type="catalytic activity">
    <reaction evidence="10">
        <text>an acyl phosphate + sn-glycerol 3-phosphate = a 1-acyl-sn-glycero-3-phosphate + phosphate</text>
        <dbReference type="Rhea" id="RHEA:34075"/>
        <dbReference type="ChEBI" id="CHEBI:43474"/>
        <dbReference type="ChEBI" id="CHEBI:57597"/>
        <dbReference type="ChEBI" id="CHEBI:57970"/>
        <dbReference type="ChEBI" id="CHEBI:59918"/>
        <dbReference type="EC" id="2.3.1.275"/>
    </reaction>
</comment>
<accession>A0A0W7TQ57</accession>
<organism evidence="11 16">
    <name type="scientific">Ruthenibacterium lactatiformans</name>
    <dbReference type="NCBI Taxonomy" id="1550024"/>
    <lineage>
        <taxon>Bacteria</taxon>
        <taxon>Bacillati</taxon>
        <taxon>Bacillota</taxon>
        <taxon>Clostridia</taxon>
        <taxon>Eubacteriales</taxon>
        <taxon>Oscillospiraceae</taxon>
        <taxon>Ruthenibacterium</taxon>
    </lineage>
</organism>
<evidence type="ECO:0000313" key="16">
    <source>
        <dbReference type="Proteomes" id="UP000032483"/>
    </source>
</evidence>
<keyword evidence="8 10" id="KW-0594">Phospholipid biosynthesis</keyword>
<keyword evidence="1 10" id="KW-1003">Cell membrane</keyword>
<evidence type="ECO:0000313" key="19">
    <source>
        <dbReference type="Proteomes" id="UP000449193"/>
    </source>
</evidence>
<keyword evidence="7 10" id="KW-0472">Membrane</keyword>
<dbReference type="Proteomes" id="UP000449193">
    <property type="component" value="Unassembled WGS sequence"/>
</dbReference>
<evidence type="ECO:0000256" key="7">
    <source>
        <dbReference type="ARBA" id="ARBA00023136"/>
    </source>
</evidence>
<dbReference type="PATRIC" id="fig|1550024.3.peg.2615"/>
<dbReference type="PANTHER" id="PTHR30309:SF0">
    <property type="entry name" value="GLYCEROL-3-PHOSPHATE ACYLTRANSFERASE-RELATED"/>
    <property type="match status" value="1"/>
</dbReference>
<keyword evidence="11" id="KW-0012">Acyltransferase</keyword>
<feature type="transmembrane region" description="Helical" evidence="10">
    <location>
        <begin position="92"/>
        <end position="111"/>
    </location>
</feature>
<dbReference type="Proteomes" id="UP000053433">
    <property type="component" value="Unassembled WGS sequence"/>
</dbReference>
<dbReference type="GeneID" id="42857193"/>
<feature type="transmembrane region" description="Helical" evidence="10">
    <location>
        <begin position="151"/>
        <end position="170"/>
    </location>
</feature>
<evidence type="ECO:0000256" key="2">
    <source>
        <dbReference type="ARBA" id="ARBA00022516"/>
    </source>
</evidence>
<dbReference type="AlphaFoldDB" id="A0A0D8IXV4"/>
<evidence type="ECO:0000313" key="15">
    <source>
        <dbReference type="EMBL" id="MTS51409.1"/>
    </source>
</evidence>
<dbReference type="InterPro" id="IPR003811">
    <property type="entry name" value="G3P_acylTferase_PlsY"/>
</dbReference>
<evidence type="ECO:0000256" key="10">
    <source>
        <dbReference type="HAMAP-Rule" id="MF_01043"/>
    </source>
</evidence>
<name>A0A0D8IXV4_9FIRM</name>
<keyword evidence="16" id="KW-1185">Reference proteome</keyword>
<dbReference type="UniPathway" id="UPA00085"/>
<sequence length="214" mass="22631">MLQTVLCGAACAAAAYLLGSLSFSIIVTRLLYHKDIRTFGSGNAGMTNVLRTFGKGAAALTIVGDIGKGILAVLLAKWAFGAFTAADPIYGAYIAAFCAVLGHVYPVYFGFKGGKAVSVATGTIIAIKPVLILPLLAVFFIVFLCSKMVSLASICCAAAYPAVTFLYFHFVAGRDVVLTTCCAAVIGGLVIWLHRSNIQRIKNGTEYKFGRKKK</sequence>
<dbReference type="GO" id="GO:0005886">
    <property type="term" value="C:plasma membrane"/>
    <property type="evidence" value="ECO:0007669"/>
    <property type="project" value="UniProtKB-SubCell"/>
</dbReference>
<evidence type="ECO:0000313" key="12">
    <source>
        <dbReference type="EMBL" id="KUE75894.1"/>
    </source>
</evidence>
<evidence type="ECO:0000256" key="3">
    <source>
        <dbReference type="ARBA" id="ARBA00022679"/>
    </source>
</evidence>
<feature type="transmembrane region" description="Helical" evidence="10">
    <location>
        <begin position="56"/>
        <end position="80"/>
    </location>
</feature>
<reference evidence="11" key="1">
    <citation type="submission" date="2015-02" db="EMBL/GenBank/DDBJ databases">
        <title>A novel member of the family Ruminococcaceae isolated from human feces.</title>
        <authorList>
            <person name="Shkoporov A.N."/>
            <person name="Chaplin A.V."/>
            <person name="Motuzova O.V."/>
            <person name="Kafarskaia L.I."/>
            <person name="Khokhlova E.V."/>
            <person name="Efimov B.A."/>
        </authorList>
    </citation>
    <scope>NUCLEOTIDE SEQUENCE [LARGE SCALE GENOMIC DNA]</scope>
    <source>
        <strain evidence="11">585-1</strain>
    </source>
</reference>
<protein>
    <recommendedName>
        <fullName evidence="10">Glycerol-3-phosphate acyltransferase</fullName>
    </recommendedName>
    <alternativeName>
        <fullName evidence="10">Acyl-PO4 G3P acyltransferase</fullName>
    </alternativeName>
    <alternativeName>
        <fullName evidence="10">Acyl-phosphate--glycerol-3-phosphate acyltransferase</fullName>
    </alternativeName>
    <alternativeName>
        <fullName evidence="10">G3P acyltransferase</fullName>
        <shortName evidence="10">GPAT</shortName>
        <ecNumber evidence="10">2.3.1.275</ecNumber>
    </alternativeName>
    <alternativeName>
        <fullName evidence="10">Lysophosphatidic acid synthase</fullName>
        <shortName evidence="10">LPA synthase</shortName>
    </alternativeName>
</protein>
<dbReference type="NCBIfam" id="TIGR00023">
    <property type="entry name" value="glycerol-3-phosphate 1-O-acyltransferase PlsY"/>
    <property type="match status" value="1"/>
</dbReference>
<evidence type="ECO:0000256" key="4">
    <source>
        <dbReference type="ARBA" id="ARBA00022692"/>
    </source>
</evidence>
<keyword evidence="9 10" id="KW-1208">Phospholipid metabolism</keyword>
<keyword evidence="5 10" id="KW-1133">Transmembrane helix</keyword>
<dbReference type="SMART" id="SM01207">
    <property type="entry name" value="G3P_acyltransf"/>
    <property type="match status" value="1"/>
</dbReference>
<comment type="subunit">
    <text evidence="10">Probably interacts with PlsX.</text>
</comment>
<evidence type="ECO:0000313" key="17">
    <source>
        <dbReference type="Proteomes" id="UP000053433"/>
    </source>
</evidence>
<reference evidence="12 17" key="2">
    <citation type="submission" date="2015-10" db="EMBL/GenBank/DDBJ databases">
        <title>A novel member of the family Ruminococcaceae isolated from human faeces.</title>
        <authorList>
            <person name="Shkoporov A.N."/>
            <person name="Chaplin A.V."/>
            <person name="Motuzova O.V."/>
            <person name="Kafarskaia L.I."/>
            <person name="Efimov B.A."/>
        </authorList>
    </citation>
    <scope>NUCLEOTIDE SEQUENCE [LARGE SCALE GENOMIC DNA]</scope>
    <source>
        <strain evidence="12 17">668</strain>
    </source>
</reference>
<keyword evidence="6 10" id="KW-0443">Lipid metabolism</keyword>
<evidence type="ECO:0000256" key="1">
    <source>
        <dbReference type="ARBA" id="ARBA00022475"/>
    </source>
</evidence>
<dbReference type="EMBL" id="VUNJ01000009">
    <property type="protein sequence ID" value="MST92251.1"/>
    <property type="molecule type" value="Genomic_DNA"/>
</dbReference>
<dbReference type="GO" id="GO:0008654">
    <property type="term" value="P:phospholipid biosynthetic process"/>
    <property type="evidence" value="ECO:0007669"/>
    <property type="project" value="UniProtKB-UniRule"/>
</dbReference>
<dbReference type="PANTHER" id="PTHR30309">
    <property type="entry name" value="INNER MEMBRANE PROTEIN YGIH"/>
    <property type="match status" value="1"/>
</dbReference>
<reference evidence="19 20" key="3">
    <citation type="journal article" date="2019" name="Nat. Med.">
        <title>A library of human gut bacterial isolates paired with longitudinal multiomics data enables mechanistic microbiome research.</title>
        <authorList>
            <person name="Poyet M."/>
            <person name="Groussin M."/>
            <person name="Gibbons S.M."/>
            <person name="Avila-Pacheco J."/>
            <person name="Jiang X."/>
            <person name="Kearney S.M."/>
            <person name="Perrotta A.R."/>
            <person name="Berdy B."/>
            <person name="Zhao S."/>
            <person name="Lieberman T.D."/>
            <person name="Swanson P.K."/>
            <person name="Smith M."/>
            <person name="Roesemann S."/>
            <person name="Alexander J.E."/>
            <person name="Rich S.A."/>
            <person name="Livny J."/>
            <person name="Vlamakis H."/>
            <person name="Clish C."/>
            <person name="Bullock K."/>
            <person name="Deik A."/>
            <person name="Scott J."/>
            <person name="Pierce K.A."/>
            <person name="Xavier R.J."/>
            <person name="Alm E.J."/>
        </authorList>
    </citation>
    <scope>NUCLEOTIDE SEQUENCE [LARGE SCALE GENOMIC DNA]</scope>
    <source>
        <strain evidence="14 20">BIOML-A4</strain>
        <strain evidence="15 19">BIOML-A7</strain>
    </source>
</reference>
<dbReference type="Proteomes" id="UP000032483">
    <property type="component" value="Unassembled WGS sequence"/>
</dbReference>
<dbReference type="Pfam" id="PF02660">
    <property type="entry name" value="G3P_acyltransf"/>
    <property type="match status" value="1"/>
</dbReference>
<dbReference type="EMBL" id="LMUA01000014">
    <property type="protein sequence ID" value="KUE75894.1"/>
    <property type="molecule type" value="Genomic_DNA"/>
</dbReference>
<evidence type="ECO:0000313" key="14">
    <source>
        <dbReference type="EMBL" id="MTS26851.1"/>
    </source>
</evidence>
<comment type="function">
    <text evidence="10">Catalyzes the transfer of an acyl group from acyl-phosphate (acyl-PO(4)) to glycerol-3-phosphate (G3P) to form lysophosphatidic acid (LPA). This enzyme utilizes acyl-phosphate as fatty acyl donor, but not acyl-CoA or acyl-ACP.</text>
</comment>
<dbReference type="EMBL" id="WMZR01000008">
    <property type="protein sequence ID" value="MTS51409.1"/>
    <property type="molecule type" value="Genomic_DNA"/>
</dbReference>
<comment type="pathway">
    <text evidence="10">Lipid metabolism; phospholipid metabolism.</text>
</comment>
<dbReference type="RefSeq" id="WP_009325430.1">
    <property type="nucleotide sequence ID" value="NZ_CAOJUJ010000015.1"/>
</dbReference>
<comment type="similarity">
    <text evidence="10">Belongs to the PlsY family.</text>
</comment>
<evidence type="ECO:0000256" key="6">
    <source>
        <dbReference type="ARBA" id="ARBA00023098"/>
    </source>
</evidence>
<evidence type="ECO:0000313" key="13">
    <source>
        <dbReference type="EMBL" id="MST92251.1"/>
    </source>
</evidence>
<feature type="transmembrane region" description="Helical" evidence="10">
    <location>
        <begin position="123"/>
        <end position="144"/>
    </location>
</feature>
<comment type="subcellular location">
    <subcellularLocation>
        <location evidence="10">Cell membrane</location>
        <topology evidence="10">Multi-pass membrane protein</topology>
    </subcellularLocation>
</comment>
<evidence type="ECO:0000313" key="18">
    <source>
        <dbReference type="Proteomes" id="UP000431913"/>
    </source>
</evidence>
<dbReference type="HAMAP" id="MF_01043">
    <property type="entry name" value="PlsY"/>
    <property type="match status" value="1"/>
</dbReference>
<dbReference type="Proteomes" id="UP000431913">
    <property type="component" value="Unassembled WGS sequence"/>
</dbReference>
<reference evidence="13 18" key="4">
    <citation type="submission" date="2019-08" db="EMBL/GenBank/DDBJ databases">
        <title>In-depth cultivation of the pig gut microbiome towards novel bacterial diversity and tailored functional studies.</title>
        <authorList>
            <person name="Wylensek D."/>
            <person name="Hitch T.C.A."/>
            <person name="Clavel T."/>
        </authorList>
    </citation>
    <scope>NUCLEOTIDE SEQUENCE [LARGE SCALE GENOMIC DNA]</scope>
    <source>
        <strain evidence="13 18">WCA3-601-WT-6J</strain>
    </source>
</reference>
<comment type="caution">
    <text evidence="11">The sequence shown here is derived from an EMBL/GenBank/DDBJ whole genome shotgun (WGS) entry which is preliminary data.</text>
</comment>
<dbReference type="EMBL" id="JXXK01000016">
    <property type="protein sequence ID" value="KJF39512.1"/>
    <property type="molecule type" value="Genomic_DNA"/>
</dbReference>
<evidence type="ECO:0000256" key="9">
    <source>
        <dbReference type="ARBA" id="ARBA00023264"/>
    </source>
</evidence>
<gene>
    <name evidence="10 13" type="primary">plsY</name>
    <name evidence="12" type="ORF">ASJ35_10940</name>
    <name evidence="13" type="ORF">FYJ76_09930</name>
    <name evidence="15" type="ORF">GMD52_07625</name>
    <name evidence="14" type="ORF">GMD59_06060</name>
    <name evidence="11" type="ORF">TQ39_11450</name>
</gene>
<evidence type="ECO:0000256" key="5">
    <source>
        <dbReference type="ARBA" id="ARBA00022989"/>
    </source>
</evidence>
<dbReference type="EMBL" id="WMZU01000007">
    <property type="protein sequence ID" value="MTS26851.1"/>
    <property type="molecule type" value="Genomic_DNA"/>
</dbReference>